<proteinExistence type="predicted"/>
<name>A0AAU9TX42_EUPED</name>
<keyword evidence="5" id="KW-1185">Reference proteome</keyword>
<reference evidence="4" key="1">
    <citation type="submission" date="2022-03" db="EMBL/GenBank/DDBJ databases">
        <authorList>
            <person name="Tunstrom K."/>
        </authorList>
    </citation>
    <scope>NUCLEOTIDE SEQUENCE</scope>
</reference>
<feature type="region of interest" description="Disordered" evidence="2">
    <location>
        <begin position="1"/>
        <end position="22"/>
    </location>
</feature>
<feature type="compositionally biased region" description="Pro residues" evidence="2">
    <location>
        <begin position="1"/>
        <end position="12"/>
    </location>
</feature>
<dbReference type="EMBL" id="CAKOGL010000011">
    <property type="protein sequence ID" value="CAH2092239.1"/>
    <property type="molecule type" value="Genomic_DNA"/>
</dbReference>
<protein>
    <recommendedName>
        <fullName evidence="3">FP protein C-terminal domain-containing protein</fullName>
    </recommendedName>
</protein>
<sequence>MFKTPPKTPPNQYPSRSESDLRSLHVDESLQGTITQRAKRRCISEEVTQDNMDIFKSEIKVMISEFISAQNSRLDKLENHIIEIKNHYTEIKATNIDLEKSMTNISDQLLSLQQKITCLEKERNSMAARLSTLEGRVESFDRNLVKTSIELRNVPKREKETKSMLYDMINHLSRHLGIDKDPLNIRDIVRLPSKKEQSTSGLTVEFLNTLTKTKFLAAVKEFNKKNVDNKVCSTHLNIKTSQVIPIYITELLSPQMKRLFYLARNYAKINGYTYCWTSNGRVLLKKDSTSQSIVVKSEQHLQQLSMSQNK</sequence>
<dbReference type="AlphaFoldDB" id="A0AAU9TX42"/>
<evidence type="ECO:0000256" key="1">
    <source>
        <dbReference type="SAM" id="Coils"/>
    </source>
</evidence>
<accession>A0AAU9TX42</accession>
<feature type="domain" description="FP protein C-terminal" evidence="3">
    <location>
        <begin position="254"/>
        <end position="304"/>
    </location>
</feature>
<keyword evidence="1" id="KW-0175">Coiled coil</keyword>
<dbReference type="Pfam" id="PF25298">
    <property type="entry name" value="Baculo_FP_2nd"/>
    <property type="match status" value="1"/>
</dbReference>
<evidence type="ECO:0000256" key="2">
    <source>
        <dbReference type="SAM" id="MobiDB-lite"/>
    </source>
</evidence>
<feature type="coiled-coil region" evidence="1">
    <location>
        <begin position="67"/>
        <end position="136"/>
    </location>
</feature>
<evidence type="ECO:0000313" key="4">
    <source>
        <dbReference type="EMBL" id="CAH2092239.1"/>
    </source>
</evidence>
<gene>
    <name evidence="4" type="ORF">EEDITHA_LOCUS8016</name>
</gene>
<comment type="caution">
    <text evidence="4">The sequence shown here is derived from an EMBL/GenBank/DDBJ whole genome shotgun (WGS) entry which is preliminary data.</text>
</comment>
<dbReference type="Gene3D" id="1.20.5.340">
    <property type="match status" value="1"/>
</dbReference>
<organism evidence="4 5">
    <name type="scientific">Euphydryas editha</name>
    <name type="common">Edith's checkerspot</name>
    <dbReference type="NCBI Taxonomy" id="104508"/>
    <lineage>
        <taxon>Eukaryota</taxon>
        <taxon>Metazoa</taxon>
        <taxon>Ecdysozoa</taxon>
        <taxon>Arthropoda</taxon>
        <taxon>Hexapoda</taxon>
        <taxon>Insecta</taxon>
        <taxon>Pterygota</taxon>
        <taxon>Neoptera</taxon>
        <taxon>Endopterygota</taxon>
        <taxon>Lepidoptera</taxon>
        <taxon>Glossata</taxon>
        <taxon>Ditrysia</taxon>
        <taxon>Papilionoidea</taxon>
        <taxon>Nymphalidae</taxon>
        <taxon>Nymphalinae</taxon>
        <taxon>Euphydryas</taxon>
    </lineage>
</organism>
<dbReference type="InterPro" id="IPR057251">
    <property type="entry name" value="FP_C"/>
</dbReference>
<evidence type="ECO:0000313" key="5">
    <source>
        <dbReference type="Proteomes" id="UP001153954"/>
    </source>
</evidence>
<evidence type="ECO:0000259" key="3">
    <source>
        <dbReference type="Pfam" id="PF25298"/>
    </source>
</evidence>
<dbReference type="Proteomes" id="UP001153954">
    <property type="component" value="Unassembled WGS sequence"/>
</dbReference>